<sequence length="380" mass="44074">MKLVVGTNFDDSLIEELKKFPEVKYIFGSFRKTLTGHGRAGFIVPEVTEEDFKSHIELAHSHNIKFLYTMNTATLLGREYDSKFVNILIREVDKLINLGIDGLIISLPFIIRLVRSEYPNLEISVSSYSRVHIIREVEEYIGLGANTIIMHEDVNRNFKLLNELAKISKRKNVDVELILNNSCLYGCPFRLTHDEISSISSMANGLDDIWFEYPILLCATDVLNDPANIVRMRWIRPEDLKYYESIGIERFKIAGRNKRTDWIVKAVKAYTSRRYDGNLLDIVSYPQGRAAAKAIEKINGPETYSVLRDISVDNSKFPEKWLEFFIHNDCDTRSCEDCRYCDIVAEKVIRINNTQFKRDKWNVKQQYPIHLIPKFRTNSA</sequence>
<keyword evidence="2" id="KW-1185">Reference proteome</keyword>
<dbReference type="InterPro" id="IPR001539">
    <property type="entry name" value="Peptidase_U32"/>
</dbReference>
<dbReference type="AlphaFoldDB" id="A0AAX4KXC0"/>
<reference evidence="1 2" key="1">
    <citation type="submission" date="2024-02" db="EMBL/GenBank/DDBJ databases">
        <title>STSV induces naive adaptation in Sulfolobus.</title>
        <authorList>
            <person name="Xiang X."/>
            <person name="Song M."/>
        </authorList>
    </citation>
    <scope>NUCLEOTIDE SEQUENCE [LARGE SCALE GENOMIC DNA]</scope>
    <source>
        <strain evidence="1 2">RT2</strain>
    </source>
</reference>
<dbReference type="RefSeq" id="WP_338598536.1">
    <property type="nucleotide sequence ID" value="NZ_CP146016.1"/>
</dbReference>
<proteinExistence type="predicted"/>
<protein>
    <submittedName>
        <fullName evidence="1">Peptidase U32 family protein</fullName>
    </submittedName>
</protein>
<gene>
    <name evidence="1" type="ORF">V6M85_07780</name>
</gene>
<dbReference type="GeneID" id="89336658"/>
<name>A0AAX4KXC0_9CREN</name>
<accession>A0AAX4KXC0</accession>
<dbReference type="PANTHER" id="PTHR30217:SF10">
    <property type="entry name" value="23S RRNA 5-HYDROXYCYTIDINE C2501 SYNTHASE"/>
    <property type="match status" value="1"/>
</dbReference>
<organism evidence="1 2">
    <name type="scientific">Sulfolobus tengchongensis</name>
    <dbReference type="NCBI Taxonomy" id="207809"/>
    <lineage>
        <taxon>Archaea</taxon>
        <taxon>Thermoproteota</taxon>
        <taxon>Thermoprotei</taxon>
        <taxon>Sulfolobales</taxon>
        <taxon>Sulfolobaceae</taxon>
        <taxon>Sulfolobus</taxon>
    </lineage>
</organism>
<evidence type="ECO:0000313" key="2">
    <source>
        <dbReference type="Proteomes" id="UP001432202"/>
    </source>
</evidence>
<evidence type="ECO:0000313" key="1">
    <source>
        <dbReference type="EMBL" id="WWQ59400.1"/>
    </source>
</evidence>
<dbReference type="InterPro" id="IPR051454">
    <property type="entry name" value="RNA/ubiquinone_mod_enzymes"/>
</dbReference>
<dbReference type="EMBL" id="CP146016">
    <property type="protein sequence ID" value="WWQ59400.1"/>
    <property type="molecule type" value="Genomic_DNA"/>
</dbReference>
<dbReference type="Proteomes" id="UP001432202">
    <property type="component" value="Chromosome"/>
</dbReference>
<dbReference type="Pfam" id="PF01136">
    <property type="entry name" value="Peptidase_U32"/>
    <property type="match status" value="1"/>
</dbReference>
<dbReference type="PANTHER" id="PTHR30217">
    <property type="entry name" value="PEPTIDASE U32 FAMILY"/>
    <property type="match status" value="1"/>
</dbReference>